<reference evidence="2 3" key="1">
    <citation type="journal article" date="2018" name="Mol. Plant">
        <title>The genome of Artemisia annua provides insight into the evolution of Asteraceae family and artemisinin biosynthesis.</title>
        <authorList>
            <person name="Shen Q."/>
            <person name="Zhang L."/>
            <person name="Liao Z."/>
            <person name="Wang S."/>
            <person name="Yan T."/>
            <person name="Shi P."/>
            <person name="Liu M."/>
            <person name="Fu X."/>
            <person name="Pan Q."/>
            <person name="Wang Y."/>
            <person name="Lv Z."/>
            <person name="Lu X."/>
            <person name="Zhang F."/>
            <person name="Jiang W."/>
            <person name="Ma Y."/>
            <person name="Chen M."/>
            <person name="Hao X."/>
            <person name="Li L."/>
            <person name="Tang Y."/>
            <person name="Lv G."/>
            <person name="Zhou Y."/>
            <person name="Sun X."/>
            <person name="Brodelius P.E."/>
            <person name="Rose J.K.C."/>
            <person name="Tang K."/>
        </authorList>
    </citation>
    <scope>NUCLEOTIDE SEQUENCE [LARGE SCALE GENOMIC DNA]</scope>
    <source>
        <strain evidence="3">cv. Huhao1</strain>
        <tissue evidence="2">Leaf</tissue>
    </source>
</reference>
<gene>
    <name evidence="2" type="ORF">CTI12_AA066180</name>
</gene>
<comment type="caution">
    <text evidence="2">The sequence shown here is derived from an EMBL/GenBank/DDBJ whole genome shotgun (WGS) entry which is preliminary data.</text>
</comment>
<dbReference type="AlphaFoldDB" id="A0A2U1Q781"/>
<protein>
    <submittedName>
        <fullName evidence="2">Ribonuclease H protein</fullName>
    </submittedName>
</protein>
<proteinExistence type="predicted"/>
<sequence length="205" mass="23217">MRWADVDNVEAALPYQLGISYGGVITQVIVLSAWLKINILKSTLIGIGINEDLINSWGSDVGCSVGNIPFRYLGLPVGANPVFKAVWDPVIHRLRECLAKWKSRFISRAGRIFLLKSVFNSLLLYYLSMFQVPEGVANEIEKIRRTFFWGKDPSERKLCVVDWNSIIKSKRNGVLESGIFELGIKHYFASGYGDKEMRKKHFGES</sequence>
<evidence type="ECO:0000313" key="2">
    <source>
        <dbReference type="EMBL" id="PWA93869.1"/>
    </source>
</evidence>
<feature type="transmembrane region" description="Helical" evidence="1">
    <location>
        <begin position="12"/>
        <end position="35"/>
    </location>
</feature>
<keyword evidence="1" id="KW-0812">Transmembrane</keyword>
<dbReference type="STRING" id="35608.A0A2U1Q781"/>
<organism evidence="2 3">
    <name type="scientific">Artemisia annua</name>
    <name type="common">Sweet wormwood</name>
    <dbReference type="NCBI Taxonomy" id="35608"/>
    <lineage>
        <taxon>Eukaryota</taxon>
        <taxon>Viridiplantae</taxon>
        <taxon>Streptophyta</taxon>
        <taxon>Embryophyta</taxon>
        <taxon>Tracheophyta</taxon>
        <taxon>Spermatophyta</taxon>
        <taxon>Magnoliopsida</taxon>
        <taxon>eudicotyledons</taxon>
        <taxon>Gunneridae</taxon>
        <taxon>Pentapetalae</taxon>
        <taxon>asterids</taxon>
        <taxon>campanulids</taxon>
        <taxon>Asterales</taxon>
        <taxon>Asteraceae</taxon>
        <taxon>Asteroideae</taxon>
        <taxon>Anthemideae</taxon>
        <taxon>Artemisiinae</taxon>
        <taxon>Artemisia</taxon>
    </lineage>
</organism>
<dbReference type="PANTHER" id="PTHR33116">
    <property type="entry name" value="REVERSE TRANSCRIPTASE ZINC-BINDING DOMAIN-CONTAINING PROTEIN-RELATED-RELATED"/>
    <property type="match status" value="1"/>
</dbReference>
<evidence type="ECO:0000256" key="1">
    <source>
        <dbReference type="SAM" id="Phobius"/>
    </source>
</evidence>
<accession>A0A2U1Q781</accession>
<dbReference type="EMBL" id="PKPP01000350">
    <property type="protein sequence ID" value="PWA93869.1"/>
    <property type="molecule type" value="Genomic_DNA"/>
</dbReference>
<keyword evidence="3" id="KW-1185">Reference proteome</keyword>
<evidence type="ECO:0000313" key="3">
    <source>
        <dbReference type="Proteomes" id="UP000245207"/>
    </source>
</evidence>
<dbReference type="PANTHER" id="PTHR33116:SF75">
    <property type="entry name" value="RIBONUCLEASE H PROTEIN"/>
    <property type="match status" value="1"/>
</dbReference>
<keyword evidence="1" id="KW-1133">Transmembrane helix</keyword>
<dbReference type="OrthoDB" id="1743609at2759"/>
<dbReference type="Proteomes" id="UP000245207">
    <property type="component" value="Unassembled WGS sequence"/>
</dbReference>
<name>A0A2U1Q781_ARTAN</name>
<keyword evidence="1" id="KW-0472">Membrane</keyword>